<dbReference type="EMBL" id="FOFV01000010">
    <property type="protein sequence ID" value="SER59557.1"/>
    <property type="molecule type" value="Genomic_DNA"/>
</dbReference>
<evidence type="ECO:0000313" key="2">
    <source>
        <dbReference type="Proteomes" id="UP000199503"/>
    </source>
</evidence>
<accession>A0A1H9QGL6</accession>
<keyword evidence="2" id="KW-1185">Reference proteome</keyword>
<organism evidence="1 2">
    <name type="scientific">Lentzea albida</name>
    <dbReference type="NCBI Taxonomy" id="65499"/>
    <lineage>
        <taxon>Bacteria</taxon>
        <taxon>Bacillati</taxon>
        <taxon>Actinomycetota</taxon>
        <taxon>Actinomycetes</taxon>
        <taxon>Pseudonocardiales</taxon>
        <taxon>Pseudonocardiaceae</taxon>
        <taxon>Lentzea</taxon>
    </lineage>
</organism>
<dbReference type="STRING" id="65499.SAMN04488000_110153"/>
<dbReference type="AlphaFoldDB" id="A0A1H9QGL6"/>
<reference evidence="2" key="1">
    <citation type="submission" date="2016-10" db="EMBL/GenBank/DDBJ databases">
        <authorList>
            <person name="Varghese N."/>
            <person name="Submissions S."/>
        </authorList>
    </citation>
    <scope>NUCLEOTIDE SEQUENCE [LARGE SCALE GENOMIC DNA]</scope>
    <source>
        <strain evidence="2">DSM 44437</strain>
    </source>
</reference>
<name>A0A1H9QGL6_9PSEU</name>
<evidence type="ECO:0000313" key="1">
    <source>
        <dbReference type="EMBL" id="SER59557.1"/>
    </source>
</evidence>
<protein>
    <submittedName>
        <fullName evidence="1">Uncharacterized protein</fullName>
    </submittedName>
</protein>
<proteinExistence type="predicted"/>
<sequence>MIRDVIWRLAIGEVVMNEFTAELEQVFGAVPSRETGLLIDTFDGAGLDDTDGAVLMCCSGSSCRVTVPACGTCRVAVPA</sequence>
<gene>
    <name evidence="1" type="ORF">SAMN04488000_110153</name>
</gene>
<dbReference type="Proteomes" id="UP000199503">
    <property type="component" value="Unassembled WGS sequence"/>
</dbReference>